<feature type="compositionally biased region" description="Polar residues" evidence="1">
    <location>
        <begin position="208"/>
        <end position="217"/>
    </location>
</feature>
<feature type="compositionally biased region" description="Polar residues" evidence="1">
    <location>
        <begin position="518"/>
        <end position="534"/>
    </location>
</feature>
<feature type="compositionally biased region" description="Polar residues" evidence="1">
    <location>
        <begin position="137"/>
        <end position="165"/>
    </location>
</feature>
<evidence type="ECO:0000256" key="1">
    <source>
        <dbReference type="SAM" id="MobiDB-lite"/>
    </source>
</evidence>
<keyword evidence="4" id="KW-1185">Reference proteome</keyword>
<feature type="transmembrane region" description="Helical" evidence="2">
    <location>
        <begin position="712"/>
        <end position="733"/>
    </location>
</feature>
<feature type="compositionally biased region" description="Basic and acidic residues" evidence="1">
    <location>
        <begin position="17"/>
        <end position="48"/>
    </location>
</feature>
<proteinExistence type="predicted"/>
<dbReference type="AlphaFoldDB" id="A0A165F4G2"/>
<evidence type="ECO:0000313" key="4">
    <source>
        <dbReference type="Proteomes" id="UP000076842"/>
    </source>
</evidence>
<feature type="compositionally biased region" description="Polar residues" evidence="1">
    <location>
        <begin position="473"/>
        <end position="486"/>
    </location>
</feature>
<feature type="compositionally biased region" description="Polar residues" evidence="1">
    <location>
        <begin position="272"/>
        <end position="282"/>
    </location>
</feature>
<feature type="compositionally biased region" description="Polar residues" evidence="1">
    <location>
        <begin position="373"/>
        <end position="384"/>
    </location>
</feature>
<feature type="compositionally biased region" description="Basic and acidic residues" evidence="1">
    <location>
        <begin position="168"/>
        <end position="184"/>
    </location>
</feature>
<organism evidence="3 4">
    <name type="scientific">Calocera cornea HHB12733</name>
    <dbReference type="NCBI Taxonomy" id="1353952"/>
    <lineage>
        <taxon>Eukaryota</taxon>
        <taxon>Fungi</taxon>
        <taxon>Dikarya</taxon>
        <taxon>Basidiomycota</taxon>
        <taxon>Agaricomycotina</taxon>
        <taxon>Dacrymycetes</taxon>
        <taxon>Dacrymycetales</taxon>
        <taxon>Dacrymycetaceae</taxon>
        <taxon>Calocera</taxon>
    </lineage>
</organism>
<evidence type="ECO:0000313" key="3">
    <source>
        <dbReference type="EMBL" id="KZT56167.1"/>
    </source>
</evidence>
<name>A0A165F4G2_9BASI</name>
<reference evidence="3 4" key="1">
    <citation type="journal article" date="2016" name="Mol. Biol. Evol.">
        <title>Comparative Genomics of Early-Diverging Mushroom-Forming Fungi Provides Insights into the Origins of Lignocellulose Decay Capabilities.</title>
        <authorList>
            <person name="Nagy L.G."/>
            <person name="Riley R."/>
            <person name="Tritt A."/>
            <person name="Adam C."/>
            <person name="Daum C."/>
            <person name="Floudas D."/>
            <person name="Sun H."/>
            <person name="Yadav J.S."/>
            <person name="Pangilinan J."/>
            <person name="Larsson K.H."/>
            <person name="Matsuura K."/>
            <person name="Barry K."/>
            <person name="Labutti K."/>
            <person name="Kuo R."/>
            <person name="Ohm R.A."/>
            <person name="Bhattacharya S.S."/>
            <person name="Shirouzu T."/>
            <person name="Yoshinaga Y."/>
            <person name="Martin F.M."/>
            <person name="Grigoriev I.V."/>
            <person name="Hibbett D.S."/>
        </authorList>
    </citation>
    <scope>NUCLEOTIDE SEQUENCE [LARGE SCALE GENOMIC DNA]</scope>
    <source>
        <strain evidence="3 4">HHB12733</strain>
    </source>
</reference>
<gene>
    <name evidence="3" type="ORF">CALCODRAFT_497736</name>
</gene>
<feature type="compositionally biased region" description="Basic and acidic residues" evidence="1">
    <location>
        <begin position="341"/>
        <end position="353"/>
    </location>
</feature>
<dbReference type="OrthoDB" id="10496333at2759"/>
<keyword evidence="2" id="KW-0472">Membrane</keyword>
<feature type="region of interest" description="Disordered" evidence="1">
    <location>
        <begin position="473"/>
        <end position="584"/>
    </location>
</feature>
<accession>A0A165F4G2</accession>
<dbReference type="Proteomes" id="UP000076842">
    <property type="component" value="Unassembled WGS sequence"/>
</dbReference>
<protein>
    <submittedName>
        <fullName evidence="3">Uncharacterized protein</fullName>
    </submittedName>
</protein>
<keyword evidence="2" id="KW-1133">Transmembrane helix</keyword>
<feature type="region of interest" description="Disordered" evidence="1">
    <location>
        <begin position="317"/>
        <end position="424"/>
    </location>
</feature>
<keyword evidence="2" id="KW-0812">Transmembrane</keyword>
<dbReference type="EMBL" id="KV423982">
    <property type="protein sequence ID" value="KZT56167.1"/>
    <property type="molecule type" value="Genomic_DNA"/>
</dbReference>
<feature type="compositionally biased region" description="Polar residues" evidence="1">
    <location>
        <begin position="84"/>
        <end position="94"/>
    </location>
</feature>
<evidence type="ECO:0000256" key="2">
    <source>
        <dbReference type="SAM" id="Phobius"/>
    </source>
</evidence>
<dbReference type="InParanoid" id="A0A165F4G2"/>
<sequence length="802" mass="88323">MKLDDLRARLNGNSRTEPSEKSTSKSDKTHEEERSLPRFSFKDLKDRGAAMSRSTVQDEAAETRVASETGASLLVEEAHKNDTRVPNNRISMNGQFHAAHTTYPPSQPYPDNESQGSDDESFMASRRIPLKRELSDRSTALRTSRVKSSTQTAEHGTSSRSSTPTRFGRADRSGAQRTLDEFEINHSTTHLNISKPLSAREINPAEDGQSSGRSSPGLSLHPSDLSEEEKAPRKSLLDLERLNWKQMQDREAELPRPAWSTSPEMAVPSPPTSNGLTPSLPDSATPAPRMTGHERQASAASELSVTLSFSSLLDGAEYAGEAGPSTSSPIKQRAKPSLQADEQRLRRLREANALRKSPSPVPSRKVEEKDTKPSSPDPSENMPVSSPPRPSSSRQRVFQVPATPPDLPALPTVSDESDGPQTFVNQAKAHLRAMPEEVSDSMMASLEGPLLRPSQRRASEDHEWEKVTPLNSIISLDSRITTTPSRQEQRSRMRSISKGIELPLKPSPAKIKNPPTAVPTSPHQDTSRQTQPDSPVQHISGLPSPTISDEVAEATASVEASGLPQTDTTKIISLPPENGDRSTADLARSPIESEATIRQVVARLPSPVSRDPSPAQSKVISREESIAAGAGLAKLESKLFSTTEGEMSSFIIVEKAALLRSLQKAERLQALLDAHEEREKSRQVDMMTQANTRRNAASVPLSTPAQLRRVSILKTVFLIVTILFVITWTFEYGRSQAQAAYRRRYRLPGPVIASRGAMYGSTPIERVLLYMEMRRPEMGYHPVEWISWTIEALDFFFNGPFY</sequence>
<feature type="region of interest" description="Disordered" evidence="1">
    <location>
        <begin position="1"/>
        <end position="303"/>
    </location>
</feature>
<feature type="compositionally biased region" description="Basic and acidic residues" evidence="1">
    <location>
        <begin position="228"/>
        <end position="254"/>
    </location>
</feature>